<dbReference type="EMBL" id="AP021874">
    <property type="protein sequence ID" value="BBO69848.1"/>
    <property type="molecule type" value="Genomic_DNA"/>
</dbReference>
<evidence type="ECO:0000256" key="1">
    <source>
        <dbReference type="ARBA" id="ARBA00023002"/>
    </source>
</evidence>
<proteinExistence type="predicted"/>
<dbReference type="FunFam" id="3.40.50.720:FF:000009">
    <property type="entry name" value="Fatty oxidation complex, alpha subunit"/>
    <property type="match status" value="1"/>
</dbReference>
<dbReference type="Pfam" id="PF00725">
    <property type="entry name" value="3HCDH"/>
    <property type="match status" value="1"/>
</dbReference>
<dbReference type="Gene3D" id="1.10.1040.10">
    <property type="entry name" value="N-(1-d-carboxylethyl)-l-norvaline Dehydrogenase, domain 2"/>
    <property type="match status" value="1"/>
</dbReference>
<dbReference type="Proteomes" id="UP000427906">
    <property type="component" value="Chromosome"/>
</dbReference>
<organism evidence="5 6">
    <name type="scientific">Desulfosarcina alkanivorans</name>
    <dbReference type="NCBI Taxonomy" id="571177"/>
    <lineage>
        <taxon>Bacteria</taxon>
        <taxon>Pseudomonadati</taxon>
        <taxon>Thermodesulfobacteriota</taxon>
        <taxon>Desulfobacteria</taxon>
        <taxon>Desulfobacterales</taxon>
        <taxon>Desulfosarcinaceae</taxon>
        <taxon>Desulfosarcina</taxon>
    </lineage>
</organism>
<dbReference type="AlphaFoldDB" id="A0A5K7YLZ6"/>
<dbReference type="OrthoDB" id="9771883at2"/>
<evidence type="ECO:0000259" key="3">
    <source>
        <dbReference type="Pfam" id="PF00725"/>
    </source>
</evidence>
<dbReference type="RefSeq" id="WP_155317842.1">
    <property type="nucleotide sequence ID" value="NZ_AP021874.1"/>
</dbReference>
<sequence length="284" mass="30538">MSIKQVAVIGMGTMGSQIGIVCAKGGYDTTMVDISAEKVDQGMEAIRAFLAGQEKKGKIDNDTGQEILARITTTTDMTKGIADADLVVEAVFEDIDVKRKVFATLDQVSPPGTILATNTSTLWIAEIASATRRPDRCIGAHFLIPAALTPLVEIVRGPDTSDQTHQTVIDFLGKCGKETVTVADSPGFVINRLYLPLVNEAFFALQTNLATAKEIDKSCKMGLNFPLGPLSAADAFGLDILLACMETFHRELGDKYRPCPLLVKLVKAGHLGRKTGKGVYDYSK</sequence>
<keyword evidence="6" id="KW-1185">Reference proteome</keyword>
<dbReference type="PANTHER" id="PTHR48075">
    <property type="entry name" value="3-HYDROXYACYL-COA DEHYDROGENASE FAMILY PROTEIN"/>
    <property type="match status" value="1"/>
</dbReference>
<dbReference type="GO" id="GO:0016616">
    <property type="term" value="F:oxidoreductase activity, acting on the CH-OH group of donors, NAD or NADP as acceptor"/>
    <property type="evidence" value="ECO:0007669"/>
    <property type="project" value="InterPro"/>
</dbReference>
<evidence type="ECO:0000313" key="6">
    <source>
        <dbReference type="Proteomes" id="UP000427906"/>
    </source>
</evidence>
<evidence type="ECO:0000313" key="5">
    <source>
        <dbReference type="EMBL" id="BBO69848.1"/>
    </source>
</evidence>
<dbReference type="PANTHER" id="PTHR48075:SF5">
    <property type="entry name" value="3-HYDROXYBUTYRYL-COA DEHYDROGENASE"/>
    <property type="match status" value="1"/>
</dbReference>
<dbReference type="InterPro" id="IPR008927">
    <property type="entry name" value="6-PGluconate_DH-like_C_sf"/>
</dbReference>
<gene>
    <name evidence="5" type="primary">hbd</name>
    <name evidence="5" type="ORF">DSCA_37780</name>
</gene>
<dbReference type="InterPro" id="IPR013328">
    <property type="entry name" value="6PGD_dom2"/>
</dbReference>
<dbReference type="InterPro" id="IPR006176">
    <property type="entry name" value="3-OHacyl-CoA_DH_NAD-bd"/>
</dbReference>
<keyword evidence="1" id="KW-0560">Oxidoreductase</keyword>
<accession>A0A5K7YLZ6</accession>
<dbReference type="SUPFAM" id="SSF51735">
    <property type="entry name" value="NAD(P)-binding Rossmann-fold domains"/>
    <property type="match status" value="1"/>
</dbReference>
<dbReference type="SUPFAM" id="SSF48179">
    <property type="entry name" value="6-phosphogluconate dehydrogenase C-terminal domain-like"/>
    <property type="match status" value="1"/>
</dbReference>
<evidence type="ECO:0000256" key="2">
    <source>
        <dbReference type="PIRSR" id="PIRSR000105-1"/>
    </source>
</evidence>
<name>A0A5K7YLZ6_9BACT</name>
<dbReference type="Pfam" id="PF02737">
    <property type="entry name" value="3HCDH_N"/>
    <property type="match status" value="1"/>
</dbReference>
<feature type="domain" description="3-hydroxyacyl-CoA dehydrogenase NAD binding" evidence="4">
    <location>
        <begin position="5"/>
        <end position="184"/>
    </location>
</feature>
<dbReference type="InterPro" id="IPR022694">
    <property type="entry name" value="3-OHacyl-CoA_DH"/>
</dbReference>
<dbReference type="InterPro" id="IPR036291">
    <property type="entry name" value="NAD(P)-bd_dom_sf"/>
</dbReference>
<dbReference type="KEGG" id="dalk:DSCA_37780"/>
<dbReference type="InterPro" id="IPR006108">
    <property type="entry name" value="3HC_DH_C"/>
</dbReference>
<reference evidence="5 6" key="1">
    <citation type="submission" date="2019-11" db="EMBL/GenBank/DDBJ databases">
        <title>Comparative genomics of hydrocarbon-degrading Desulfosarcina strains.</title>
        <authorList>
            <person name="Watanabe M."/>
            <person name="Kojima H."/>
            <person name="Fukui M."/>
        </authorList>
    </citation>
    <scope>NUCLEOTIDE SEQUENCE [LARGE SCALE GENOMIC DNA]</scope>
    <source>
        <strain evidence="5 6">PL12</strain>
    </source>
</reference>
<dbReference type="PIRSF" id="PIRSF000105">
    <property type="entry name" value="HCDH"/>
    <property type="match status" value="1"/>
</dbReference>
<dbReference type="Gene3D" id="3.40.50.720">
    <property type="entry name" value="NAD(P)-binding Rossmann-like Domain"/>
    <property type="match status" value="1"/>
</dbReference>
<evidence type="ECO:0000259" key="4">
    <source>
        <dbReference type="Pfam" id="PF02737"/>
    </source>
</evidence>
<feature type="site" description="Important for catalytic activity" evidence="2">
    <location>
        <position position="141"/>
    </location>
</feature>
<dbReference type="GO" id="GO:0006631">
    <property type="term" value="P:fatty acid metabolic process"/>
    <property type="evidence" value="ECO:0007669"/>
    <property type="project" value="InterPro"/>
</dbReference>
<dbReference type="GO" id="GO:0070403">
    <property type="term" value="F:NAD+ binding"/>
    <property type="evidence" value="ECO:0007669"/>
    <property type="project" value="InterPro"/>
</dbReference>
<protein>
    <submittedName>
        <fullName evidence="5">3-hydroxybutyryl-CoA dehydrogenase</fullName>
    </submittedName>
</protein>
<feature type="domain" description="3-hydroxyacyl-CoA dehydrogenase C-terminal" evidence="3">
    <location>
        <begin position="187"/>
        <end position="282"/>
    </location>
</feature>